<dbReference type="InterPro" id="IPR043128">
    <property type="entry name" value="Rev_trsase/Diguanyl_cyclase"/>
</dbReference>
<protein>
    <recommendedName>
        <fullName evidence="2">diguanylate cyclase</fullName>
        <ecNumber evidence="2">2.7.7.65</ecNumber>
    </recommendedName>
</protein>
<name>A0A1U9Z560_9HYPH</name>
<dbReference type="EC" id="2.7.7.65" evidence="2"/>
<dbReference type="InterPro" id="IPR050469">
    <property type="entry name" value="Diguanylate_Cyclase"/>
</dbReference>
<comment type="catalytic activity">
    <reaction evidence="7">
        <text>2 GTP = 3',3'-c-di-GMP + 2 diphosphate</text>
        <dbReference type="Rhea" id="RHEA:24898"/>
        <dbReference type="ChEBI" id="CHEBI:33019"/>
        <dbReference type="ChEBI" id="CHEBI:37565"/>
        <dbReference type="ChEBI" id="CHEBI:58805"/>
        <dbReference type="EC" id="2.7.7.65"/>
    </reaction>
</comment>
<proteinExistence type="predicted"/>
<feature type="compositionally biased region" description="Acidic residues" evidence="8">
    <location>
        <begin position="370"/>
        <end position="380"/>
    </location>
</feature>
<reference evidence="11 12" key="1">
    <citation type="submission" date="2017-03" db="EMBL/GenBank/DDBJ databases">
        <title>Foreign affairs: Plasmid Transfer between Roseobacters and Rhizobia.</title>
        <authorList>
            <person name="Bartling P."/>
            <person name="Bunk B."/>
            <person name="Overmann J."/>
            <person name="Brinkmann H."/>
            <person name="Petersen J."/>
        </authorList>
    </citation>
    <scope>NUCLEOTIDE SEQUENCE [LARGE SCALE GENOMIC DNA]</scope>
    <source>
        <strain evidence="11 12">MACL11</strain>
    </source>
</reference>
<dbReference type="PANTHER" id="PTHR45138">
    <property type="entry name" value="REGULATORY COMPONENTS OF SENSORY TRANSDUCTION SYSTEM"/>
    <property type="match status" value="1"/>
</dbReference>
<dbReference type="RefSeq" id="WP_018066318.1">
    <property type="nucleotide sequence ID" value="NZ_CP020330.1"/>
</dbReference>
<dbReference type="KEGG" id="mmed:Mame_03506"/>
<evidence type="ECO:0000256" key="9">
    <source>
        <dbReference type="SAM" id="Phobius"/>
    </source>
</evidence>
<dbReference type="GO" id="GO:0005886">
    <property type="term" value="C:plasma membrane"/>
    <property type="evidence" value="ECO:0007669"/>
    <property type="project" value="UniProtKB-SubCell"/>
</dbReference>
<dbReference type="PROSITE" id="PS50887">
    <property type="entry name" value="GGDEF"/>
    <property type="match status" value="1"/>
</dbReference>
<dbReference type="SUPFAM" id="SSF55073">
    <property type="entry name" value="Nucleotide cyclase"/>
    <property type="match status" value="1"/>
</dbReference>
<feature type="transmembrane region" description="Helical" evidence="9">
    <location>
        <begin position="69"/>
        <end position="97"/>
    </location>
</feature>
<dbReference type="Gene3D" id="3.30.70.270">
    <property type="match status" value="1"/>
</dbReference>
<dbReference type="Pfam" id="PF07694">
    <property type="entry name" value="5TM-5TMR_LYT"/>
    <property type="match status" value="1"/>
</dbReference>
<feature type="compositionally biased region" description="Basic and acidic residues" evidence="8">
    <location>
        <begin position="360"/>
        <end position="369"/>
    </location>
</feature>
<evidence type="ECO:0000313" key="11">
    <source>
        <dbReference type="EMBL" id="AQZ52811.1"/>
    </source>
</evidence>
<feature type="transmembrane region" description="Helical" evidence="9">
    <location>
        <begin position="103"/>
        <end position="124"/>
    </location>
</feature>
<organism evidence="11 12">
    <name type="scientific">Martelella mediterranea DSM 17316</name>
    <dbReference type="NCBI Taxonomy" id="1122214"/>
    <lineage>
        <taxon>Bacteria</taxon>
        <taxon>Pseudomonadati</taxon>
        <taxon>Pseudomonadota</taxon>
        <taxon>Alphaproteobacteria</taxon>
        <taxon>Hyphomicrobiales</taxon>
        <taxon>Aurantimonadaceae</taxon>
        <taxon>Martelella</taxon>
    </lineage>
</organism>
<dbReference type="GO" id="GO:0000155">
    <property type="term" value="F:phosphorelay sensor kinase activity"/>
    <property type="evidence" value="ECO:0007669"/>
    <property type="project" value="InterPro"/>
</dbReference>
<dbReference type="GO" id="GO:1902201">
    <property type="term" value="P:negative regulation of bacterial-type flagellum-dependent cell motility"/>
    <property type="evidence" value="ECO:0007669"/>
    <property type="project" value="TreeGrafter"/>
</dbReference>
<dbReference type="OrthoDB" id="9812260at2"/>
<keyword evidence="4 9" id="KW-0812">Transmembrane</keyword>
<feature type="transmembrane region" description="Helical" evidence="9">
    <location>
        <begin position="133"/>
        <end position="152"/>
    </location>
</feature>
<dbReference type="AlphaFoldDB" id="A0A1U9Z560"/>
<keyword evidence="6 9" id="KW-0472">Membrane</keyword>
<dbReference type="eggNOG" id="COG3706">
    <property type="taxonomic scope" value="Bacteria"/>
</dbReference>
<dbReference type="InterPro" id="IPR000160">
    <property type="entry name" value="GGDEF_dom"/>
</dbReference>
<evidence type="ECO:0000256" key="2">
    <source>
        <dbReference type="ARBA" id="ARBA00012528"/>
    </source>
</evidence>
<evidence type="ECO:0000256" key="7">
    <source>
        <dbReference type="ARBA" id="ARBA00034247"/>
    </source>
</evidence>
<dbReference type="Proteomes" id="UP000191135">
    <property type="component" value="Chromosome"/>
</dbReference>
<evidence type="ECO:0000313" key="12">
    <source>
        <dbReference type="Proteomes" id="UP000191135"/>
    </source>
</evidence>
<evidence type="ECO:0000256" key="1">
    <source>
        <dbReference type="ARBA" id="ARBA00004651"/>
    </source>
</evidence>
<evidence type="ECO:0000256" key="3">
    <source>
        <dbReference type="ARBA" id="ARBA00022475"/>
    </source>
</evidence>
<dbReference type="GO" id="GO:0071555">
    <property type="term" value="P:cell wall organization"/>
    <property type="evidence" value="ECO:0007669"/>
    <property type="project" value="InterPro"/>
</dbReference>
<dbReference type="STRING" id="1122214.Mame_03506"/>
<evidence type="ECO:0000256" key="6">
    <source>
        <dbReference type="ARBA" id="ARBA00023136"/>
    </source>
</evidence>
<dbReference type="CDD" id="cd01949">
    <property type="entry name" value="GGDEF"/>
    <property type="match status" value="1"/>
</dbReference>
<feature type="transmembrane region" description="Helical" evidence="9">
    <location>
        <begin position="39"/>
        <end position="57"/>
    </location>
</feature>
<dbReference type="SMART" id="SM00267">
    <property type="entry name" value="GGDEF"/>
    <property type="match status" value="1"/>
</dbReference>
<feature type="domain" description="GGDEF" evidence="10">
    <location>
        <begin position="229"/>
        <end position="362"/>
    </location>
</feature>
<dbReference type="PANTHER" id="PTHR45138:SF9">
    <property type="entry name" value="DIGUANYLATE CYCLASE DGCM-RELATED"/>
    <property type="match status" value="1"/>
</dbReference>
<dbReference type="Pfam" id="PF00990">
    <property type="entry name" value="GGDEF"/>
    <property type="match status" value="1"/>
</dbReference>
<feature type="region of interest" description="Disordered" evidence="8">
    <location>
        <begin position="360"/>
        <end position="380"/>
    </location>
</feature>
<dbReference type="NCBIfam" id="TIGR00254">
    <property type="entry name" value="GGDEF"/>
    <property type="match status" value="1"/>
</dbReference>
<feature type="transmembrane region" description="Helical" evidence="9">
    <location>
        <begin position="158"/>
        <end position="181"/>
    </location>
</feature>
<comment type="subcellular location">
    <subcellularLocation>
        <location evidence="1">Cell membrane</location>
        <topology evidence="1">Multi-pass membrane protein</topology>
    </subcellularLocation>
</comment>
<sequence>MGRLDIVGELITSLGLGALIVLGYGFVLRHVRLPRRRTYASAVVFAGGAIAAMMNAIEMQSGYVFDTRAVFVVLSPVFGGPVAGLLVSAIVAAFRIWIGGDGVAAGVVGIAMAGAIGIGFALLGPKVQRFRSLLLLGCLSNLYVLSLLMAGFERAADLFAVIGAPLIVINTVGTVLLGSALESTRRATSYLHDVEFNADRDPLTGLHNRRALSQLEFTIEREAAAGEQKDGCVILFDIDRFKAVNDRYGHPRGDEVLKQVAKTIVTRIRRSDFAVRYGGEEIAIILLATTVDNGFRVAEQIRTTIEKLEFTFEGQTFSITISAGVAGFAAGETRLAVALDYADRALYRAKNAGRNRTEVLDLSSKKAERSDDEALQGDSI</sequence>
<keyword evidence="5 9" id="KW-1133">Transmembrane helix</keyword>
<keyword evidence="3" id="KW-1003">Cell membrane</keyword>
<evidence type="ECO:0000256" key="5">
    <source>
        <dbReference type="ARBA" id="ARBA00022989"/>
    </source>
</evidence>
<keyword evidence="12" id="KW-1185">Reference proteome</keyword>
<dbReference type="EMBL" id="CP020330">
    <property type="protein sequence ID" value="AQZ52811.1"/>
    <property type="molecule type" value="Genomic_DNA"/>
</dbReference>
<dbReference type="GO" id="GO:0052621">
    <property type="term" value="F:diguanylate cyclase activity"/>
    <property type="evidence" value="ECO:0007669"/>
    <property type="project" value="UniProtKB-EC"/>
</dbReference>
<evidence type="ECO:0000256" key="8">
    <source>
        <dbReference type="SAM" id="MobiDB-lite"/>
    </source>
</evidence>
<evidence type="ECO:0000259" key="10">
    <source>
        <dbReference type="PROSITE" id="PS50887"/>
    </source>
</evidence>
<dbReference type="InterPro" id="IPR029787">
    <property type="entry name" value="Nucleotide_cyclase"/>
</dbReference>
<evidence type="ECO:0000256" key="4">
    <source>
        <dbReference type="ARBA" id="ARBA00022692"/>
    </source>
</evidence>
<dbReference type="FunFam" id="3.30.70.270:FF:000001">
    <property type="entry name" value="Diguanylate cyclase domain protein"/>
    <property type="match status" value="1"/>
</dbReference>
<dbReference type="InterPro" id="IPR011620">
    <property type="entry name" value="Sig_transdc_His_kinase_LytS_TM"/>
</dbReference>
<gene>
    <name evidence="11" type="primary">pleD_3</name>
    <name evidence="11" type="ORF">Mame_03506</name>
</gene>
<accession>A0A1U9Z560</accession>
<feature type="transmembrane region" description="Helical" evidence="9">
    <location>
        <begin position="7"/>
        <end position="27"/>
    </location>
</feature>
<dbReference type="GO" id="GO:0043709">
    <property type="term" value="P:cell adhesion involved in single-species biofilm formation"/>
    <property type="evidence" value="ECO:0007669"/>
    <property type="project" value="TreeGrafter"/>
</dbReference>